<feature type="non-terminal residue" evidence="2">
    <location>
        <position position="97"/>
    </location>
</feature>
<sequence length="97" mass="10441">CFELTFIQLFFAFPRKITPSVRIGQGSACTVRGVCPVPALPQGPWSVGTSPSRRMRTSCGIGSSPGSRSPEDSPTRSAQGSSQRRKRCLAWSCLIPV</sequence>
<evidence type="ECO:0000313" key="2">
    <source>
        <dbReference type="EMBL" id="RLV61940.1"/>
    </source>
</evidence>
<keyword evidence="3" id="KW-1185">Reference proteome</keyword>
<feature type="non-terminal residue" evidence="2">
    <location>
        <position position="1"/>
    </location>
</feature>
<dbReference type="AlphaFoldDB" id="A0A3L8Q3H5"/>
<evidence type="ECO:0000313" key="3">
    <source>
        <dbReference type="Proteomes" id="UP000276834"/>
    </source>
</evidence>
<evidence type="ECO:0000256" key="1">
    <source>
        <dbReference type="SAM" id="MobiDB-lite"/>
    </source>
</evidence>
<reference evidence="2 3" key="1">
    <citation type="journal article" date="2018" name="Proc. R. Soc. B">
        <title>A non-coding region near Follistatin controls head colour polymorphism in the Gouldian finch.</title>
        <authorList>
            <person name="Toomey M.B."/>
            <person name="Marques C.I."/>
            <person name="Andrade P."/>
            <person name="Araujo P.M."/>
            <person name="Sabatino S."/>
            <person name="Gazda M.A."/>
            <person name="Afonso S."/>
            <person name="Lopes R.J."/>
            <person name="Corbo J.C."/>
            <person name="Carneiro M."/>
        </authorList>
    </citation>
    <scope>NUCLEOTIDE SEQUENCE [LARGE SCALE GENOMIC DNA]</scope>
    <source>
        <strain evidence="2">Red01</strain>
        <tissue evidence="2">Muscle</tissue>
    </source>
</reference>
<organism evidence="2 3">
    <name type="scientific">Chloebia gouldiae</name>
    <name type="common">Gouldian finch</name>
    <name type="synonym">Erythrura gouldiae</name>
    <dbReference type="NCBI Taxonomy" id="44316"/>
    <lineage>
        <taxon>Eukaryota</taxon>
        <taxon>Metazoa</taxon>
        <taxon>Chordata</taxon>
        <taxon>Craniata</taxon>
        <taxon>Vertebrata</taxon>
        <taxon>Euteleostomi</taxon>
        <taxon>Archelosauria</taxon>
        <taxon>Archosauria</taxon>
        <taxon>Dinosauria</taxon>
        <taxon>Saurischia</taxon>
        <taxon>Theropoda</taxon>
        <taxon>Coelurosauria</taxon>
        <taxon>Aves</taxon>
        <taxon>Neognathae</taxon>
        <taxon>Neoaves</taxon>
        <taxon>Telluraves</taxon>
        <taxon>Australaves</taxon>
        <taxon>Passeriformes</taxon>
        <taxon>Passeroidea</taxon>
        <taxon>Passeridae</taxon>
        <taxon>Chloebia</taxon>
    </lineage>
</organism>
<accession>A0A3L8Q3H5</accession>
<feature type="region of interest" description="Disordered" evidence="1">
    <location>
        <begin position="46"/>
        <end position="86"/>
    </location>
</feature>
<gene>
    <name evidence="2" type="ORF">DV515_00019858</name>
</gene>
<protein>
    <submittedName>
        <fullName evidence="2">Uncharacterized protein</fullName>
    </submittedName>
</protein>
<name>A0A3L8Q3H5_CHLGU</name>
<dbReference type="Proteomes" id="UP000276834">
    <property type="component" value="Unassembled WGS sequence"/>
</dbReference>
<proteinExistence type="predicted"/>
<comment type="caution">
    <text evidence="2">The sequence shown here is derived from an EMBL/GenBank/DDBJ whole genome shotgun (WGS) entry which is preliminary data.</text>
</comment>
<dbReference type="EMBL" id="QUSF01013941">
    <property type="protein sequence ID" value="RLV61940.1"/>
    <property type="molecule type" value="Genomic_DNA"/>
</dbReference>